<dbReference type="Pfam" id="PF19630">
    <property type="entry name" value="DUF6134"/>
    <property type="match status" value="1"/>
</dbReference>
<reference evidence="3 4" key="1">
    <citation type="submission" date="2020-08" db="EMBL/GenBank/DDBJ databases">
        <title>Genome sequencing of Purple Non-Sulfur Bacteria from various extreme environments.</title>
        <authorList>
            <person name="Mayer M."/>
        </authorList>
    </citation>
    <scope>NUCLEOTIDE SEQUENCE [LARGE SCALE GENOMIC DNA]</scope>
    <source>
        <strain evidence="3 4">JA135</strain>
    </source>
</reference>
<keyword evidence="4" id="KW-1185">Reference proteome</keyword>
<protein>
    <recommendedName>
        <fullName evidence="5">DUF3108 domain-containing protein</fullName>
    </recommendedName>
</protein>
<proteinExistence type="predicted"/>
<evidence type="ECO:0000256" key="1">
    <source>
        <dbReference type="SAM" id="MobiDB-lite"/>
    </source>
</evidence>
<evidence type="ECO:0000313" key="3">
    <source>
        <dbReference type="EMBL" id="MBB4285940.1"/>
    </source>
</evidence>
<comment type="caution">
    <text evidence="3">The sequence shown here is derived from an EMBL/GenBank/DDBJ whole genome shotgun (WGS) entry which is preliminary data.</text>
</comment>
<accession>A0A7W6S045</accession>
<dbReference type="InterPro" id="IPR045767">
    <property type="entry name" value="DUF6134"/>
</dbReference>
<gene>
    <name evidence="3" type="ORF">GGD88_001663</name>
</gene>
<keyword evidence="2" id="KW-0472">Membrane</keyword>
<dbReference type="RefSeq" id="WP_184434020.1">
    <property type="nucleotide sequence ID" value="NZ_JACIGI010000011.1"/>
</dbReference>
<organism evidence="3 4">
    <name type="scientific">Roseospira goensis</name>
    <dbReference type="NCBI Taxonomy" id="391922"/>
    <lineage>
        <taxon>Bacteria</taxon>
        <taxon>Pseudomonadati</taxon>
        <taxon>Pseudomonadota</taxon>
        <taxon>Alphaproteobacteria</taxon>
        <taxon>Rhodospirillales</taxon>
        <taxon>Rhodospirillaceae</taxon>
        <taxon>Roseospira</taxon>
    </lineage>
</organism>
<dbReference type="AlphaFoldDB" id="A0A7W6S045"/>
<feature type="transmembrane region" description="Helical" evidence="2">
    <location>
        <begin position="80"/>
        <end position="98"/>
    </location>
</feature>
<keyword evidence="2" id="KW-0812">Transmembrane</keyword>
<feature type="region of interest" description="Disordered" evidence="1">
    <location>
        <begin position="25"/>
        <end position="76"/>
    </location>
</feature>
<feature type="compositionally biased region" description="Low complexity" evidence="1">
    <location>
        <begin position="34"/>
        <end position="64"/>
    </location>
</feature>
<dbReference type="Proteomes" id="UP000555728">
    <property type="component" value="Unassembled WGS sequence"/>
</dbReference>
<name>A0A7W6S045_9PROT</name>
<sequence>MTGRATGAAGVGRPPGAAWWRVARAAEPRHAPRRGTPTTRGQTTRGQTTRGQTTRGQITRGQTPSGAAGPRQRGRTLRRWRPLATLLLALALWLPAAAPAPAQAIPAGFQYSHTLTYRIYRGDDPIGQTAFEVHTRGRDRTVVTRTTIDVQVLLYSYASQHVATETWENGLLTALETRTNDDGEPYRVTGRRESDGFRVSGAAGEHVVPPDTPPKSFWNPGILTAPRVITTKRGALEAVRVQTLGRERVAYRGGSADATRYRFETDDVIDLWYTDDGLLVKALRDSFGGDILYLLDTTG</sequence>
<keyword evidence="2" id="KW-1133">Transmembrane helix</keyword>
<evidence type="ECO:0000256" key="2">
    <source>
        <dbReference type="SAM" id="Phobius"/>
    </source>
</evidence>
<evidence type="ECO:0000313" key="4">
    <source>
        <dbReference type="Proteomes" id="UP000555728"/>
    </source>
</evidence>
<evidence type="ECO:0008006" key="5">
    <source>
        <dbReference type="Google" id="ProtNLM"/>
    </source>
</evidence>
<dbReference type="EMBL" id="JACIGI010000011">
    <property type="protein sequence ID" value="MBB4285940.1"/>
    <property type="molecule type" value="Genomic_DNA"/>
</dbReference>